<keyword evidence="1" id="KW-0863">Zinc-finger</keyword>
<dbReference type="PANTHER" id="PTHR46405">
    <property type="entry name" value="OS05G0141500 PROTEIN"/>
    <property type="match status" value="1"/>
</dbReference>
<feature type="compositionally biased region" description="Low complexity" evidence="2">
    <location>
        <begin position="19"/>
        <end position="31"/>
    </location>
</feature>
<dbReference type="SUPFAM" id="SSF57850">
    <property type="entry name" value="RING/U-box"/>
    <property type="match status" value="1"/>
</dbReference>
<evidence type="ECO:0000256" key="1">
    <source>
        <dbReference type="PROSITE-ProRule" id="PRU00175"/>
    </source>
</evidence>
<dbReference type="Proteomes" id="UP001497512">
    <property type="component" value="Chromosome 14"/>
</dbReference>
<sequence length="658" mass="73237">MAAGSAPEYWDGDDDDDAVVTAASSSSPSRRSSLRDGHHFQELHQYLLSEEAAAGRTTTLSPLEESSDGAPVVVATTHKLSDHSRAIPDLNSSSLCHDHGSLTLPSNFLDWEDDNTQLDIEDEEEIPHTHAELLRPEIEHRKDETDDSRDAVACGRSENAISSQSTFMEMVGNIKFNDAGILLTCPTVTDETPDLVTETGLGIPSASNSTVGPSPLEGDHLGTPPQIGMPSHVGPSELSIGSQIPDKDNLEAIDVGLEESELSLTISNHSESSSCSDGGLERSRLSTQGEADVASNVTLLAEAEAVAGQNEETILSLKIRVKELETQLQDRTEWAQQKVMQAARRLSKDLAELKALRQAREEMLRLKKDQKALEDSTMKKLAEMESALKKASGQVDRANAAVRRLENENAEVRAEMEAAKLNSAESIAICQEVAKREKKSLKRVQAWEKQKVKLQEDLSEERRKLTQMQQQLAQAKERQQQAEVRWRQEEKAKEEAVLRADNEKRSREQADAAAKRKEESMRRKAEADKQRHRDDIQRLEQEITGLRVSVESSHLVTSRWGPAVVPLANANGRLGLKEMNERLLRELAELQDLSHRDVRRERECVMCMCEEMSVVFLPCAHQVVCTKCNELHEKQGMQDCPSCRTPIQQRIRVYGTSS</sequence>
<reference evidence="4" key="1">
    <citation type="submission" date="2024-02" db="EMBL/GenBank/DDBJ databases">
        <authorList>
            <consortium name="ELIXIR-Norway"/>
            <consortium name="Elixir Norway"/>
        </authorList>
    </citation>
    <scope>NUCLEOTIDE SEQUENCE</scope>
</reference>
<dbReference type="InterPro" id="IPR001841">
    <property type="entry name" value="Znf_RING"/>
</dbReference>
<keyword evidence="1" id="KW-0479">Metal-binding</keyword>
<evidence type="ECO:0000313" key="4">
    <source>
        <dbReference type="EMBL" id="CAK9204276.1"/>
    </source>
</evidence>
<proteinExistence type="predicted"/>
<evidence type="ECO:0000313" key="5">
    <source>
        <dbReference type="Proteomes" id="UP001497512"/>
    </source>
</evidence>
<protein>
    <recommendedName>
        <fullName evidence="3">RING-type domain-containing protein</fullName>
    </recommendedName>
</protein>
<feature type="region of interest" description="Disordered" evidence="2">
    <location>
        <begin position="1"/>
        <end position="37"/>
    </location>
</feature>
<name>A0ABP0TT02_9BRYO</name>
<feature type="domain" description="RING-type" evidence="3">
    <location>
        <begin position="604"/>
        <end position="644"/>
    </location>
</feature>
<keyword evidence="5" id="KW-1185">Reference proteome</keyword>
<dbReference type="Gene3D" id="3.30.40.10">
    <property type="entry name" value="Zinc/RING finger domain, C3HC4 (zinc finger)"/>
    <property type="match status" value="1"/>
</dbReference>
<dbReference type="Pfam" id="PF13920">
    <property type="entry name" value="zf-C3HC4_3"/>
    <property type="match status" value="1"/>
</dbReference>
<keyword evidence="1" id="KW-0862">Zinc</keyword>
<dbReference type="PROSITE" id="PS50089">
    <property type="entry name" value="ZF_RING_2"/>
    <property type="match status" value="1"/>
</dbReference>
<gene>
    <name evidence="4" type="ORF">CSSPTR1EN2_LOCUS7305</name>
</gene>
<dbReference type="InterPro" id="IPR013083">
    <property type="entry name" value="Znf_RING/FYVE/PHD"/>
</dbReference>
<feature type="region of interest" description="Disordered" evidence="2">
    <location>
        <begin position="483"/>
        <end position="533"/>
    </location>
</feature>
<dbReference type="InterPro" id="IPR046934">
    <property type="entry name" value="PIR2-like"/>
</dbReference>
<organism evidence="4 5">
    <name type="scientific">Sphagnum troendelagicum</name>
    <dbReference type="NCBI Taxonomy" id="128251"/>
    <lineage>
        <taxon>Eukaryota</taxon>
        <taxon>Viridiplantae</taxon>
        <taxon>Streptophyta</taxon>
        <taxon>Embryophyta</taxon>
        <taxon>Bryophyta</taxon>
        <taxon>Sphagnophytina</taxon>
        <taxon>Sphagnopsida</taxon>
        <taxon>Sphagnales</taxon>
        <taxon>Sphagnaceae</taxon>
        <taxon>Sphagnum</taxon>
    </lineage>
</organism>
<accession>A0ABP0TT02</accession>
<evidence type="ECO:0000259" key="3">
    <source>
        <dbReference type="PROSITE" id="PS50089"/>
    </source>
</evidence>
<dbReference type="PANTHER" id="PTHR46405:SF3">
    <property type="entry name" value="RING_U-BOX SUPERFAMILY PROTEIN"/>
    <property type="match status" value="1"/>
</dbReference>
<evidence type="ECO:0000256" key="2">
    <source>
        <dbReference type="SAM" id="MobiDB-lite"/>
    </source>
</evidence>
<dbReference type="CDD" id="cd23128">
    <property type="entry name" value="RING-HC_MIP1-like"/>
    <property type="match status" value="1"/>
</dbReference>
<dbReference type="EMBL" id="OZ019906">
    <property type="protein sequence ID" value="CAK9204276.1"/>
    <property type="molecule type" value="Genomic_DNA"/>
</dbReference>